<comment type="caution">
    <text evidence="2">The sequence shown here is derived from an EMBL/GenBank/DDBJ whole genome shotgun (WGS) entry which is preliminary data.</text>
</comment>
<evidence type="ECO:0000256" key="1">
    <source>
        <dbReference type="SAM" id="MobiDB-lite"/>
    </source>
</evidence>
<reference evidence="2" key="1">
    <citation type="submission" date="2017-08" db="EMBL/GenBank/DDBJ databases">
        <authorList>
            <person name="Polle J.E."/>
            <person name="Barry K."/>
            <person name="Cushman J."/>
            <person name="Schmutz J."/>
            <person name="Tran D."/>
            <person name="Hathwaick L.T."/>
            <person name="Yim W.C."/>
            <person name="Jenkins J."/>
            <person name="Mckie-Krisberg Z.M."/>
            <person name="Prochnik S."/>
            <person name="Lindquist E."/>
            <person name="Dockter R.B."/>
            <person name="Adam C."/>
            <person name="Molina H."/>
            <person name="Bunkerborg J."/>
            <person name="Jin E."/>
            <person name="Buchheim M."/>
            <person name="Magnuson J."/>
        </authorList>
    </citation>
    <scope>NUCLEOTIDE SEQUENCE</scope>
    <source>
        <strain evidence="2">CCAP 19/18</strain>
    </source>
</reference>
<dbReference type="EMBL" id="MU069688">
    <property type="protein sequence ID" value="KAF5835790.1"/>
    <property type="molecule type" value="Genomic_DNA"/>
</dbReference>
<feature type="compositionally biased region" description="Acidic residues" evidence="1">
    <location>
        <begin position="240"/>
        <end position="260"/>
    </location>
</feature>
<sequence length="325" mass="35509">MSGVTKEEVIHFHRAVLKRVFNARLVDGAIADVVEQMNWPQLEELGNGPPVMRSTEKQAGGGGDGGKGGKKRKKGAEGGEGGKESGGKAKPPHALSAYTLFITLAMDMIAQDPDNPAFKVPEKLDESGQPIKGRGAGGKMTAASGLWSSLSEQQKAAFQQVFKPLTDSFNKETQETGSKVKDVSSRVKEFKQTLPAPAQQELNRIFEHAMASNPRSSYHTPSSPSPNNHQQQQQAPAAEEVQEDASSDESEEEEEDEEEPSQQQQLKEQEERRLQQEAKEKKKEGKEGKDGKKEKKKEGKVKEGKKGEEGSTKKKKKTVVSDDST</sequence>
<protein>
    <submittedName>
        <fullName evidence="2">Uncharacterized protein</fullName>
    </submittedName>
</protein>
<keyword evidence="3" id="KW-1185">Reference proteome</keyword>
<organism evidence="2 3">
    <name type="scientific">Dunaliella salina</name>
    <name type="common">Green alga</name>
    <name type="synonym">Protococcus salinus</name>
    <dbReference type="NCBI Taxonomy" id="3046"/>
    <lineage>
        <taxon>Eukaryota</taxon>
        <taxon>Viridiplantae</taxon>
        <taxon>Chlorophyta</taxon>
        <taxon>core chlorophytes</taxon>
        <taxon>Chlorophyceae</taxon>
        <taxon>CS clade</taxon>
        <taxon>Chlamydomonadales</taxon>
        <taxon>Dunaliellaceae</taxon>
        <taxon>Dunaliella</taxon>
    </lineage>
</organism>
<gene>
    <name evidence="2" type="ORF">DUNSADRAFT_6879</name>
</gene>
<feature type="compositionally biased region" description="Low complexity" evidence="1">
    <location>
        <begin position="214"/>
        <end position="239"/>
    </location>
</feature>
<evidence type="ECO:0000313" key="2">
    <source>
        <dbReference type="EMBL" id="KAF5835790.1"/>
    </source>
</evidence>
<proteinExistence type="predicted"/>
<dbReference type="Proteomes" id="UP000815325">
    <property type="component" value="Unassembled WGS sequence"/>
</dbReference>
<name>A0ABQ7GMF5_DUNSA</name>
<accession>A0ABQ7GMF5</accession>
<feature type="region of interest" description="Disordered" evidence="1">
    <location>
        <begin position="191"/>
        <end position="325"/>
    </location>
</feature>
<feature type="region of interest" description="Disordered" evidence="1">
    <location>
        <begin position="42"/>
        <end position="92"/>
    </location>
</feature>
<evidence type="ECO:0000313" key="3">
    <source>
        <dbReference type="Proteomes" id="UP000815325"/>
    </source>
</evidence>
<feature type="compositionally biased region" description="Basic and acidic residues" evidence="1">
    <location>
        <begin position="267"/>
        <end position="312"/>
    </location>
</feature>
<feature type="compositionally biased region" description="Basic and acidic residues" evidence="1">
    <location>
        <begin position="75"/>
        <end position="87"/>
    </location>
</feature>